<dbReference type="Pfam" id="PF23922">
    <property type="entry name" value="DUF7261"/>
    <property type="match status" value="1"/>
</dbReference>
<sequence length="152" mass="16481">MVADGRDRGQLILVGAIAIAFIVLGVVVVFNGVLYTQAISSGDSVESVTNVQTTELEVQRGVCGVIERLNEDGVNATDSEDRYHDNVEAFSDTYRNTTAQSRPALVHVEVDDVGVDKTATPHEAENITVDVTYDSSDLTYDRTIEISEDDCP</sequence>
<comment type="caution">
    <text evidence="2">The sequence shown here is derived from an EMBL/GenBank/DDBJ whole genome shotgun (WGS) entry which is preliminary data.</text>
</comment>
<feature type="transmembrane region" description="Helical" evidence="1">
    <location>
        <begin position="12"/>
        <end position="35"/>
    </location>
</feature>
<dbReference type="Proteomes" id="UP001595821">
    <property type="component" value="Unassembled WGS sequence"/>
</dbReference>
<dbReference type="EMBL" id="JBHSDJ010000132">
    <property type="protein sequence ID" value="MFC4249334.1"/>
    <property type="molecule type" value="Genomic_DNA"/>
</dbReference>
<accession>A0ABD5P4R9</accession>
<organism evidence="2 3">
    <name type="scientific">Natribaculum luteum</name>
    <dbReference type="NCBI Taxonomy" id="1586232"/>
    <lineage>
        <taxon>Archaea</taxon>
        <taxon>Methanobacteriati</taxon>
        <taxon>Methanobacteriota</taxon>
        <taxon>Stenosarchaea group</taxon>
        <taxon>Halobacteria</taxon>
        <taxon>Halobacteriales</taxon>
        <taxon>Natrialbaceae</taxon>
        <taxon>Natribaculum</taxon>
    </lineage>
</organism>
<dbReference type="GeneID" id="71855747"/>
<protein>
    <recommendedName>
        <fullName evidence="4">Flagellin</fullName>
    </recommendedName>
</protein>
<evidence type="ECO:0000313" key="2">
    <source>
        <dbReference type="EMBL" id="MFC4249334.1"/>
    </source>
</evidence>
<gene>
    <name evidence="2" type="ORF">ACFOZ7_20785</name>
</gene>
<dbReference type="RefSeq" id="WP_246970647.1">
    <property type="nucleotide sequence ID" value="NZ_CP095397.1"/>
</dbReference>
<dbReference type="InterPro" id="IPR055685">
    <property type="entry name" value="DUF7261"/>
</dbReference>
<keyword evidence="1" id="KW-1133">Transmembrane helix</keyword>
<evidence type="ECO:0000256" key="1">
    <source>
        <dbReference type="SAM" id="Phobius"/>
    </source>
</evidence>
<evidence type="ECO:0000313" key="3">
    <source>
        <dbReference type="Proteomes" id="UP001595821"/>
    </source>
</evidence>
<reference evidence="2 3" key="1">
    <citation type="journal article" date="2014" name="Int. J. Syst. Evol. Microbiol.">
        <title>Complete genome sequence of Corynebacterium casei LMG S-19264T (=DSM 44701T), isolated from a smear-ripened cheese.</title>
        <authorList>
            <consortium name="US DOE Joint Genome Institute (JGI-PGF)"/>
            <person name="Walter F."/>
            <person name="Albersmeier A."/>
            <person name="Kalinowski J."/>
            <person name="Ruckert C."/>
        </authorList>
    </citation>
    <scope>NUCLEOTIDE SEQUENCE [LARGE SCALE GENOMIC DNA]</scope>
    <source>
        <strain evidence="2 3">IBRC-M 10912</strain>
    </source>
</reference>
<proteinExistence type="predicted"/>
<evidence type="ECO:0008006" key="4">
    <source>
        <dbReference type="Google" id="ProtNLM"/>
    </source>
</evidence>
<keyword evidence="1" id="KW-0812">Transmembrane</keyword>
<dbReference type="AlphaFoldDB" id="A0ABD5P4R9"/>
<name>A0ABD5P4R9_9EURY</name>
<keyword evidence="1" id="KW-0472">Membrane</keyword>